<dbReference type="EMBL" id="QYYH01000042">
    <property type="protein sequence ID" value="RJY17442.1"/>
    <property type="molecule type" value="Genomic_DNA"/>
</dbReference>
<feature type="transmembrane region" description="Helical" evidence="6">
    <location>
        <begin position="76"/>
        <end position="96"/>
    </location>
</feature>
<dbReference type="OrthoDB" id="5702716at2"/>
<dbReference type="InterPro" id="IPR005598">
    <property type="entry name" value="ATP_synth_I"/>
</dbReference>
<comment type="subcellular location">
    <subcellularLocation>
        <location evidence="1">Cell membrane</location>
        <topology evidence="1">Multi-pass membrane protein</topology>
    </subcellularLocation>
</comment>
<feature type="transmembrane region" description="Helical" evidence="6">
    <location>
        <begin position="12"/>
        <end position="35"/>
    </location>
</feature>
<keyword evidence="3 6" id="KW-0812">Transmembrane</keyword>
<dbReference type="AlphaFoldDB" id="A0A3A6UF69"/>
<evidence type="ECO:0000256" key="4">
    <source>
        <dbReference type="ARBA" id="ARBA00022989"/>
    </source>
</evidence>
<gene>
    <name evidence="7" type="ORF">D5R81_08375</name>
</gene>
<dbReference type="Proteomes" id="UP000273022">
    <property type="component" value="Unassembled WGS sequence"/>
</dbReference>
<evidence type="ECO:0000256" key="1">
    <source>
        <dbReference type="ARBA" id="ARBA00004651"/>
    </source>
</evidence>
<feature type="transmembrane region" description="Helical" evidence="6">
    <location>
        <begin position="41"/>
        <end position="64"/>
    </location>
</feature>
<dbReference type="Pfam" id="PF03899">
    <property type="entry name" value="ATP-synt_I"/>
    <property type="match status" value="1"/>
</dbReference>
<keyword evidence="2" id="KW-1003">Cell membrane</keyword>
<keyword evidence="8" id="KW-1185">Reference proteome</keyword>
<evidence type="ECO:0000313" key="8">
    <source>
        <dbReference type="Proteomes" id="UP000273022"/>
    </source>
</evidence>
<evidence type="ECO:0000256" key="6">
    <source>
        <dbReference type="SAM" id="Phobius"/>
    </source>
</evidence>
<proteinExistence type="predicted"/>
<evidence type="ECO:0000256" key="5">
    <source>
        <dbReference type="ARBA" id="ARBA00023136"/>
    </source>
</evidence>
<dbReference type="GO" id="GO:0005886">
    <property type="term" value="C:plasma membrane"/>
    <property type="evidence" value="ECO:0007669"/>
    <property type="project" value="UniProtKB-SubCell"/>
</dbReference>
<keyword evidence="4 6" id="KW-1133">Transmembrane helix</keyword>
<protein>
    <submittedName>
        <fullName evidence="7">F0F1 ATP synthase subunit I</fullName>
    </submittedName>
</protein>
<organism evidence="7 8">
    <name type="scientific">Parashewanella spongiae</name>
    <dbReference type="NCBI Taxonomy" id="342950"/>
    <lineage>
        <taxon>Bacteria</taxon>
        <taxon>Pseudomonadati</taxon>
        <taxon>Pseudomonadota</taxon>
        <taxon>Gammaproteobacteria</taxon>
        <taxon>Alteromonadales</taxon>
        <taxon>Shewanellaceae</taxon>
        <taxon>Parashewanella</taxon>
    </lineage>
</organism>
<evidence type="ECO:0000313" key="7">
    <source>
        <dbReference type="EMBL" id="RJY17442.1"/>
    </source>
</evidence>
<feature type="transmembrane region" description="Helical" evidence="6">
    <location>
        <begin position="102"/>
        <end position="124"/>
    </location>
</feature>
<accession>A0A3A6UF69</accession>
<comment type="caution">
    <text evidence="7">The sequence shown here is derived from an EMBL/GenBank/DDBJ whole genome shotgun (WGS) entry which is preliminary data.</text>
</comment>
<name>A0A3A6UF69_9GAMM</name>
<keyword evidence="5 6" id="KW-0472">Membrane</keyword>
<dbReference type="RefSeq" id="WP_121853203.1">
    <property type="nucleotide sequence ID" value="NZ_CP037952.1"/>
</dbReference>
<sequence length="127" mass="13959">MTNKIARRGRLAAYKLVLAQAAMAVVCSVFFFTVWGVQFGYSAFAGGLIAVLPNFVFVTLAFSHSGASQTDKVLKNFYWGEAVKLLLTIGLFSLAFSQLKAAFTPIFVGYVLCLMVHWAAPLYFKQS</sequence>
<reference evidence="7 8" key="1">
    <citation type="submission" date="2018-09" db="EMBL/GenBank/DDBJ databases">
        <title>Phylogeny of the Shewanellaceae, and recommendation for two new genera, Pseudoshewanella and Parashewanella.</title>
        <authorList>
            <person name="Wang G."/>
        </authorList>
    </citation>
    <scope>NUCLEOTIDE SEQUENCE [LARGE SCALE GENOMIC DNA]</scope>
    <source>
        <strain evidence="7 8">KCTC 22492</strain>
    </source>
</reference>
<evidence type="ECO:0000256" key="3">
    <source>
        <dbReference type="ARBA" id="ARBA00022692"/>
    </source>
</evidence>
<evidence type="ECO:0000256" key="2">
    <source>
        <dbReference type="ARBA" id="ARBA00022475"/>
    </source>
</evidence>